<dbReference type="InterPro" id="IPR003737">
    <property type="entry name" value="GlcNAc_PI_deacetylase-related"/>
</dbReference>
<dbReference type="Gene3D" id="3.40.50.10320">
    <property type="entry name" value="LmbE-like"/>
    <property type="match status" value="1"/>
</dbReference>
<dbReference type="PANTHER" id="PTHR12993:SF11">
    <property type="entry name" value="N-ACETYLGLUCOSAMINYL-PHOSPHATIDYLINOSITOL DE-N-ACETYLASE"/>
    <property type="match status" value="1"/>
</dbReference>
<protein>
    <submittedName>
        <fullName evidence="1">Diacetylchitobiose deacetylase</fullName>
    </submittedName>
</protein>
<reference evidence="3 4" key="1">
    <citation type="journal article" date="2020" name="Front. Microbiol.">
        <title>Single-cell genomics of novel Actinobacteria with the Wood-Ljungdahl pathway discovered in a serpentinizing system.</title>
        <authorList>
            <person name="Merino N."/>
            <person name="Kawai M."/>
            <person name="Boyd E.S."/>
            <person name="Colman D.R."/>
            <person name="McGlynn S.E."/>
            <person name="Nealson K.H."/>
            <person name="Kurokawa K."/>
            <person name="Hongoh Y."/>
        </authorList>
    </citation>
    <scope>NUCLEOTIDE SEQUENCE [LARGE SCALE GENOMIC DNA]</scope>
    <source>
        <strain evidence="1 3">S06</strain>
        <strain evidence="2 4">S33</strain>
    </source>
</reference>
<dbReference type="EMBL" id="BLRY01000152">
    <property type="protein sequence ID" value="GFP28245.1"/>
    <property type="molecule type" value="Genomic_DNA"/>
</dbReference>
<dbReference type="EMBL" id="BLRV01000094">
    <property type="protein sequence ID" value="GFP21744.1"/>
    <property type="molecule type" value="Genomic_DNA"/>
</dbReference>
<evidence type="ECO:0000313" key="4">
    <source>
        <dbReference type="Proteomes" id="UP000591948"/>
    </source>
</evidence>
<proteinExistence type="predicted"/>
<accession>A0A6V8NQR6</accession>
<gene>
    <name evidence="1" type="ORF">HKBW3S06_00971</name>
    <name evidence="2" type="ORF">HKBW3S33_01661</name>
</gene>
<name>A0A6V8NQR6_9ACTN</name>
<dbReference type="Proteomes" id="UP000580051">
    <property type="component" value="Unassembled WGS sequence"/>
</dbReference>
<dbReference type="GO" id="GO:0016137">
    <property type="term" value="P:glycoside metabolic process"/>
    <property type="evidence" value="ECO:0007669"/>
    <property type="project" value="UniProtKB-ARBA"/>
</dbReference>
<dbReference type="GO" id="GO:0016811">
    <property type="term" value="F:hydrolase activity, acting on carbon-nitrogen (but not peptide) bonds, in linear amides"/>
    <property type="evidence" value="ECO:0007669"/>
    <property type="project" value="TreeGrafter"/>
</dbReference>
<dbReference type="PANTHER" id="PTHR12993">
    <property type="entry name" value="N-ACETYLGLUCOSAMINYL-PHOSPHATIDYLINOSITOL DE-N-ACETYLASE-RELATED"/>
    <property type="match status" value="1"/>
</dbReference>
<evidence type="ECO:0000313" key="2">
    <source>
        <dbReference type="EMBL" id="GFP28245.1"/>
    </source>
</evidence>
<sequence length="246" mass="27835">MRARDIIVIPKMEDGDKFLIIQPHPDDAELFAGGFVALMRERKKEVVYVTVTDGAMGTWDPELKPEDLIRIRRREAEEAASVLGVSRLIFLGYPDADSLSHKELRKVFIRLIREERPDGLLLPDPWLPYEAHSGHVVVGLAGAEAVLFSPLPHFEPKGATHQLSFVAFYATHRPNTFVDVTSLWEKKLEAIKKHESQFSPQLFQKLSLYLGLRSKEWGEGKGMEKAEAFKVLTPSHLHANVDTLEC</sequence>
<dbReference type="Proteomes" id="UP000591948">
    <property type="component" value="Unassembled WGS sequence"/>
</dbReference>
<dbReference type="InterPro" id="IPR024078">
    <property type="entry name" value="LmbE-like_dom_sf"/>
</dbReference>
<comment type="caution">
    <text evidence="1">The sequence shown here is derived from an EMBL/GenBank/DDBJ whole genome shotgun (WGS) entry which is preliminary data.</text>
</comment>
<dbReference type="SUPFAM" id="SSF102588">
    <property type="entry name" value="LmbE-like"/>
    <property type="match status" value="1"/>
</dbReference>
<keyword evidence="4" id="KW-1185">Reference proteome</keyword>
<evidence type="ECO:0000313" key="3">
    <source>
        <dbReference type="Proteomes" id="UP000580051"/>
    </source>
</evidence>
<evidence type="ECO:0000313" key="1">
    <source>
        <dbReference type="EMBL" id="GFP21744.1"/>
    </source>
</evidence>
<organism evidence="1 3">
    <name type="scientific">Candidatus Hakubella thermalkaliphila</name>
    <dbReference type="NCBI Taxonomy" id="2754717"/>
    <lineage>
        <taxon>Bacteria</taxon>
        <taxon>Bacillati</taxon>
        <taxon>Actinomycetota</taxon>
        <taxon>Actinomycetota incertae sedis</taxon>
        <taxon>Candidatus Hakubellales</taxon>
        <taxon>Candidatus Hakubellaceae</taxon>
        <taxon>Candidatus Hakubella</taxon>
    </lineage>
</organism>
<dbReference type="AlphaFoldDB" id="A0A6V8NQR6"/>
<dbReference type="RefSeq" id="WP_176226848.1">
    <property type="nucleotide sequence ID" value="NZ_BLRV01000094.1"/>
</dbReference>
<dbReference type="Pfam" id="PF02585">
    <property type="entry name" value="PIG-L"/>
    <property type="match status" value="1"/>
</dbReference>